<dbReference type="Gene3D" id="3.80.10.10">
    <property type="entry name" value="Ribonuclease Inhibitor"/>
    <property type="match status" value="1"/>
</dbReference>
<gene>
    <name evidence="1" type="ORF">DAEQUDRAFT_812920</name>
</gene>
<sequence>MHSALLIDEILQVILEACATWTEQEYRSSLCRIARCCKTWSDPALDRLWVRLDGITPLVRLLPQADVLGQDEIEGAALARFCAYAHRVRSIRHTDAVRIPSTLRGFLTLPRLASIRFRDGGCQTVDFWGMSSSVREVDIHFGFSRRRVRPDDALTRYLKELHDASPNLDVLRVRGTTSAQFLRNVSVYTALSTLDLRVGTSLSMELFCKIATTFAALRELTVDARHLDAQELLEGLTSPTVDTEIFISLRDLTLQAKPALASALLQLIPSCTLETFHLDAQWTPDAPPSPLRQVFAHLPDSVRALSLECFDDVDIVDRATLRPLARLAGLRRFDVQVAVTPCLHDQDARDLAAWWPNLEHFVVGAVEDVCGLPRDYGMTPAVYAFFARSCPALRSLALPVHIPASAEELPDAASLARTPSNANGRACTAVRCHPLRRLDIGTRKTTPASIADFCNYIHTLFPSLTSLEASDSGLQGIDLLQQVAGPKPQSGLDTYYHNILTRHGFTES</sequence>
<dbReference type="STRING" id="1314783.A0A165NTZ5"/>
<name>A0A165NTZ5_9APHY</name>
<evidence type="ECO:0000313" key="2">
    <source>
        <dbReference type="Proteomes" id="UP000076727"/>
    </source>
</evidence>
<protein>
    <recommendedName>
        <fullName evidence="3">F-box domain-containing protein</fullName>
    </recommendedName>
</protein>
<evidence type="ECO:0000313" key="1">
    <source>
        <dbReference type="EMBL" id="KZT67373.1"/>
    </source>
</evidence>
<organism evidence="1 2">
    <name type="scientific">Daedalea quercina L-15889</name>
    <dbReference type="NCBI Taxonomy" id="1314783"/>
    <lineage>
        <taxon>Eukaryota</taxon>
        <taxon>Fungi</taxon>
        <taxon>Dikarya</taxon>
        <taxon>Basidiomycota</taxon>
        <taxon>Agaricomycotina</taxon>
        <taxon>Agaricomycetes</taxon>
        <taxon>Polyporales</taxon>
        <taxon>Fomitopsis</taxon>
    </lineage>
</organism>
<reference evidence="1 2" key="1">
    <citation type="journal article" date="2016" name="Mol. Biol. Evol.">
        <title>Comparative Genomics of Early-Diverging Mushroom-Forming Fungi Provides Insights into the Origins of Lignocellulose Decay Capabilities.</title>
        <authorList>
            <person name="Nagy L.G."/>
            <person name="Riley R."/>
            <person name="Tritt A."/>
            <person name="Adam C."/>
            <person name="Daum C."/>
            <person name="Floudas D."/>
            <person name="Sun H."/>
            <person name="Yadav J.S."/>
            <person name="Pangilinan J."/>
            <person name="Larsson K.H."/>
            <person name="Matsuura K."/>
            <person name="Barry K."/>
            <person name="Labutti K."/>
            <person name="Kuo R."/>
            <person name="Ohm R.A."/>
            <person name="Bhattacharya S.S."/>
            <person name="Shirouzu T."/>
            <person name="Yoshinaga Y."/>
            <person name="Martin F.M."/>
            <person name="Grigoriev I.V."/>
            <person name="Hibbett D.S."/>
        </authorList>
    </citation>
    <scope>NUCLEOTIDE SEQUENCE [LARGE SCALE GENOMIC DNA]</scope>
    <source>
        <strain evidence="1 2">L-15889</strain>
    </source>
</reference>
<dbReference type="InterPro" id="IPR032675">
    <property type="entry name" value="LRR_dom_sf"/>
</dbReference>
<accession>A0A165NTZ5</accession>
<dbReference type="OrthoDB" id="2663142at2759"/>
<keyword evidence="2" id="KW-1185">Reference proteome</keyword>
<evidence type="ECO:0008006" key="3">
    <source>
        <dbReference type="Google" id="ProtNLM"/>
    </source>
</evidence>
<dbReference type="Proteomes" id="UP000076727">
    <property type="component" value="Unassembled WGS sequence"/>
</dbReference>
<proteinExistence type="predicted"/>
<dbReference type="AlphaFoldDB" id="A0A165NTZ5"/>
<dbReference type="EMBL" id="KV429077">
    <property type="protein sequence ID" value="KZT67373.1"/>
    <property type="molecule type" value="Genomic_DNA"/>
</dbReference>
<dbReference type="SUPFAM" id="SSF52047">
    <property type="entry name" value="RNI-like"/>
    <property type="match status" value="1"/>
</dbReference>